<comment type="caution">
    <text evidence="2">The sequence shown here is derived from an EMBL/GenBank/DDBJ whole genome shotgun (WGS) entry which is preliminary data.</text>
</comment>
<accession>A0A8S9Z114</accession>
<reference evidence="2" key="1">
    <citation type="submission" date="2019-07" db="EMBL/GenBank/DDBJ databases">
        <title>Annotation for the trematode Paragonimus miyazaki's.</title>
        <authorList>
            <person name="Choi Y.-J."/>
        </authorList>
    </citation>
    <scope>NUCLEOTIDE SEQUENCE</scope>
    <source>
        <strain evidence="2">Japan</strain>
    </source>
</reference>
<name>A0A8S9Z114_9TREM</name>
<evidence type="ECO:0000313" key="2">
    <source>
        <dbReference type="EMBL" id="KAF7260494.1"/>
    </source>
</evidence>
<organism evidence="2 3">
    <name type="scientific">Paragonimus skrjabini miyazakii</name>
    <dbReference type="NCBI Taxonomy" id="59628"/>
    <lineage>
        <taxon>Eukaryota</taxon>
        <taxon>Metazoa</taxon>
        <taxon>Spiralia</taxon>
        <taxon>Lophotrochozoa</taxon>
        <taxon>Platyhelminthes</taxon>
        <taxon>Trematoda</taxon>
        <taxon>Digenea</taxon>
        <taxon>Plagiorchiida</taxon>
        <taxon>Troglotremata</taxon>
        <taxon>Troglotrematidae</taxon>
        <taxon>Paragonimus</taxon>
    </lineage>
</organism>
<evidence type="ECO:0000256" key="1">
    <source>
        <dbReference type="SAM" id="MobiDB-lite"/>
    </source>
</evidence>
<proteinExistence type="predicted"/>
<protein>
    <submittedName>
        <fullName evidence="2">Uncharacterized protein</fullName>
    </submittedName>
</protein>
<keyword evidence="3" id="KW-1185">Reference proteome</keyword>
<dbReference type="Proteomes" id="UP000822476">
    <property type="component" value="Unassembled WGS sequence"/>
</dbReference>
<dbReference type="EMBL" id="JTDE01000728">
    <property type="protein sequence ID" value="KAF7260494.1"/>
    <property type="molecule type" value="Genomic_DNA"/>
</dbReference>
<evidence type="ECO:0000313" key="3">
    <source>
        <dbReference type="Proteomes" id="UP000822476"/>
    </source>
</evidence>
<gene>
    <name evidence="2" type="ORF">EG68_01915</name>
</gene>
<feature type="region of interest" description="Disordered" evidence="1">
    <location>
        <begin position="20"/>
        <end position="126"/>
    </location>
</feature>
<sequence>MLITLCTRYSKSKAQPMLMKKAQFSSEGDTDLDGRKTNGTTNVPQSVTPTSRNLQDSQQKINLNESTFGSQSFDISPPSLEDFQHHGDCASLDVSFQASDQSPTNDLLIPPRSREDADSGQVRNLPDRDTAQLLHLNPRQRRRERRRLHEFAGKCFL</sequence>
<feature type="compositionally biased region" description="Polar residues" evidence="1">
    <location>
        <begin position="94"/>
        <end position="105"/>
    </location>
</feature>
<feature type="compositionally biased region" description="Polar residues" evidence="1">
    <location>
        <begin position="37"/>
        <end position="74"/>
    </location>
</feature>
<dbReference type="AlphaFoldDB" id="A0A8S9Z114"/>